<feature type="signal peptide" evidence="2">
    <location>
        <begin position="1"/>
        <end position="26"/>
    </location>
</feature>
<sequence length="213" mass="23263">MTTPSVGKATALNFTILLLCIGSVKCVDNFKTRSSVTDNGDRWKANEVPSSGSSLWTPEFYDAPDAYKKDFITSNYDDKYSSNSPFYPSKTRNGFSPFSGGNLYSSGGLYDRRPVYGPARPIDYGVHDYESSYDYGHGYGLNYPYGSKDLTKSVWIPLAGAALLGIAAALVANPVLLHLGVSAGKRKRRDATVNAHRLAYRAQAWKSSSSNLN</sequence>
<reference evidence="4" key="1">
    <citation type="submission" date="2013-03" db="EMBL/GenBank/DDBJ databases">
        <title>The Genome Sequence of Anopheles minimus MINIMUS1.</title>
        <authorList>
            <consortium name="The Broad Institute Genomics Platform"/>
            <person name="Neafsey D.E."/>
            <person name="Walton C."/>
            <person name="Walker B."/>
            <person name="Young S.K."/>
            <person name="Zeng Q."/>
            <person name="Gargeya S."/>
            <person name="Fitzgerald M."/>
            <person name="Haas B."/>
            <person name="Abouelleil A."/>
            <person name="Allen A.W."/>
            <person name="Alvarado L."/>
            <person name="Arachchi H.M."/>
            <person name="Berlin A.M."/>
            <person name="Chapman S.B."/>
            <person name="Gainer-Dewar J."/>
            <person name="Goldberg J."/>
            <person name="Griggs A."/>
            <person name="Gujja S."/>
            <person name="Hansen M."/>
            <person name="Howarth C."/>
            <person name="Imamovic A."/>
            <person name="Ireland A."/>
            <person name="Larimer J."/>
            <person name="McCowan C."/>
            <person name="Murphy C."/>
            <person name="Pearson M."/>
            <person name="Poon T.W."/>
            <person name="Priest M."/>
            <person name="Roberts A."/>
            <person name="Saif S."/>
            <person name="Shea T."/>
            <person name="Sisk P."/>
            <person name="Sykes S."/>
            <person name="Wortman J."/>
            <person name="Nusbaum C."/>
            <person name="Birren B."/>
        </authorList>
    </citation>
    <scope>NUCLEOTIDE SEQUENCE [LARGE SCALE GENOMIC DNA]</scope>
    <source>
        <strain evidence="4">MINIMUS1</strain>
    </source>
</reference>
<name>A0A182WAY3_9DIPT</name>
<keyword evidence="2" id="KW-0732">Signal</keyword>
<evidence type="ECO:0000313" key="3">
    <source>
        <dbReference type="EnsemblMetazoa" id="AMIN007511-PA"/>
    </source>
</evidence>
<reference evidence="3" key="2">
    <citation type="submission" date="2020-05" db="UniProtKB">
        <authorList>
            <consortium name="EnsemblMetazoa"/>
        </authorList>
    </citation>
    <scope>IDENTIFICATION</scope>
    <source>
        <strain evidence="3">MINIMUS1</strain>
    </source>
</reference>
<keyword evidence="1" id="KW-0472">Membrane</keyword>
<evidence type="ECO:0000256" key="2">
    <source>
        <dbReference type="SAM" id="SignalP"/>
    </source>
</evidence>
<protein>
    <submittedName>
        <fullName evidence="3">Uncharacterized protein</fullName>
    </submittedName>
</protein>
<dbReference type="AlphaFoldDB" id="A0A182WAY3"/>
<accession>A0A182WAY3</accession>
<keyword evidence="1" id="KW-1133">Transmembrane helix</keyword>
<dbReference type="STRING" id="112268.A0A182WAY3"/>
<feature type="chain" id="PRO_5008141030" evidence="2">
    <location>
        <begin position="27"/>
        <end position="213"/>
    </location>
</feature>
<organism evidence="3 4">
    <name type="scientific">Anopheles minimus</name>
    <dbReference type="NCBI Taxonomy" id="112268"/>
    <lineage>
        <taxon>Eukaryota</taxon>
        <taxon>Metazoa</taxon>
        <taxon>Ecdysozoa</taxon>
        <taxon>Arthropoda</taxon>
        <taxon>Hexapoda</taxon>
        <taxon>Insecta</taxon>
        <taxon>Pterygota</taxon>
        <taxon>Neoptera</taxon>
        <taxon>Endopterygota</taxon>
        <taxon>Diptera</taxon>
        <taxon>Nematocera</taxon>
        <taxon>Culicoidea</taxon>
        <taxon>Culicidae</taxon>
        <taxon>Anophelinae</taxon>
        <taxon>Anopheles</taxon>
    </lineage>
</organism>
<proteinExistence type="predicted"/>
<keyword evidence="4" id="KW-1185">Reference proteome</keyword>
<evidence type="ECO:0000313" key="4">
    <source>
        <dbReference type="Proteomes" id="UP000075920"/>
    </source>
</evidence>
<dbReference type="VEuPathDB" id="VectorBase:AMIN007511"/>
<dbReference type="Proteomes" id="UP000075920">
    <property type="component" value="Unassembled WGS sequence"/>
</dbReference>
<evidence type="ECO:0000256" key="1">
    <source>
        <dbReference type="SAM" id="Phobius"/>
    </source>
</evidence>
<feature type="transmembrane region" description="Helical" evidence="1">
    <location>
        <begin position="154"/>
        <end position="179"/>
    </location>
</feature>
<keyword evidence="1" id="KW-0812">Transmembrane</keyword>
<dbReference type="EnsemblMetazoa" id="AMIN007511-RA">
    <property type="protein sequence ID" value="AMIN007511-PA"/>
    <property type="gene ID" value="AMIN007511"/>
</dbReference>